<feature type="domain" description="AB hydrolase-1" evidence="1">
    <location>
        <begin position="31"/>
        <end position="275"/>
    </location>
</feature>
<proteinExistence type="predicted"/>
<dbReference type="RefSeq" id="WP_346227755.1">
    <property type="nucleotide sequence ID" value="NZ_JBDJAW010000018.1"/>
</dbReference>
<gene>
    <name evidence="2" type="ORF">AAH991_22000</name>
</gene>
<sequence length="286" mass="30175">MHLSLEDRMTEFLKIGDGEIAYDVTGAGPLVVLVPGMGITRNTYRFLAPALAAAGYRVATMDLRGHGESSLGWDSYTRTDTADDIVALIEHLGGPAVVVGHSFAGGSATIAAAQRPELVTAIVEIAPFTRAQKPDLGGLLSNGHYRKGMTRLMGVALLRSIGLWKSYLDHAYPGVKPADWADYMAALDKDLRRPGRMAVVSAMGASAPTDAGAHLGGVRCPALVVMGTRDPDWADPRAEADGIVAGMPQGLGEVVMIDGAGHYPHAQYPDEVAAAMLAFLKERARG</sequence>
<keyword evidence="3" id="KW-1185">Reference proteome</keyword>
<protein>
    <submittedName>
        <fullName evidence="2">Alpha/beta hydrolase</fullName>
    </submittedName>
</protein>
<keyword evidence="2" id="KW-0378">Hydrolase</keyword>
<dbReference type="InterPro" id="IPR000073">
    <property type="entry name" value="AB_hydrolase_1"/>
</dbReference>
<evidence type="ECO:0000313" key="3">
    <source>
        <dbReference type="Proteomes" id="UP001447516"/>
    </source>
</evidence>
<comment type="caution">
    <text evidence="2">The sequence shown here is derived from an EMBL/GenBank/DDBJ whole genome shotgun (WGS) entry which is preliminary data.</text>
</comment>
<organism evidence="2 3">
    <name type="scientific">Microbispora maris</name>
    <dbReference type="NCBI Taxonomy" id="3144104"/>
    <lineage>
        <taxon>Bacteria</taxon>
        <taxon>Bacillati</taxon>
        <taxon>Actinomycetota</taxon>
        <taxon>Actinomycetes</taxon>
        <taxon>Streptosporangiales</taxon>
        <taxon>Streptosporangiaceae</taxon>
        <taxon>Microbispora</taxon>
    </lineage>
</organism>
<dbReference type="SUPFAM" id="SSF53474">
    <property type="entry name" value="alpha/beta-Hydrolases"/>
    <property type="match status" value="1"/>
</dbReference>
<dbReference type="EMBL" id="JBDJAW010000018">
    <property type="protein sequence ID" value="MEN3537802.1"/>
    <property type="molecule type" value="Genomic_DNA"/>
</dbReference>
<dbReference type="InterPro" id="IPR029058">
    <property type="entry name" value="AB_hydrolase_fold"/>
</dbReference>
<accession>A0ABV0ARA4</accession>
<reference evidence="2 3" key="1">
    <citation type="submission" date="2024-05" db="EMBL/GenBank/DDBJ databases">
        <title>Microbispora sp.ZYX-F-249.</title>
        <authorList>
            <person name="Xie H."/>
        </authorList>
    </citation>
    <scope>NUCLEOTIDE SEQUENCE [LARGE SCALE GENOMIC DNA]</scope>
    <source>
        <strain evidence="2 3">ZYX-F-249</strain>
    </source>
</reference>
<dbReference type="InterPro" id="IPR000639">
    <property type="entry name" value="Epox_hydrolase-like"/>
</dbReference>
<name>A0ABV0ARA4_9ACTN</name>
<evidence type="ECO:0000313" key="2">
    <source>
        <dbReference type="EMBL" id="MEN3537802.1"/>
    </source>
</evidence>
<dbReference type="Gene3D" id="3.40.50.1820">
    <property type="entry name" value="alpha/beta hydrolase"/>
    <property type="match status" value="1"/>
</dbReference>
<dbReference type="PANTHER" id="PTHR46438">
    <property type="entry name" value="ALPHA/BETA-HYDROLASES SUPERFAMILY PROTEIN"/>
    <property type="match status" value="1"/>
</dbReference>
<dbReference type="Proteomes" id="UP001447516">
    <property type="component" value="Unassembled WGS sequence"/>
</dbReference>
<evidence type="ECO:0000259" key="1">
    <source>
        <dbReference type="Pfam" id="PF12697"/>
    </source>
</evidence>
<dbReference type="PRINTS" id="PR00412">
    <property type="entry name" value="EPOXHYDRLASE"/>
</dbReference>
<dbReference type="Pfam" id="PF12697">
    <property type="entry name" value="Abhydrolase_6"/>
    <property type="match status" value="1"/>
</dbReference>
<dbReference type="GO" id="GO:0016787">
    <property type="term" value="F:hydrolase activity"/>
    <property type="evidence" value="ECO:0007669"/>
    <property type="project" value="UniProtKB-KW"/>
</dbReference>